<accession>A0ACA9M479</accession>
<gene>
    <name evidence="1" type="ORF">DHETER_LOCUS5541</name>
</gene>
<feature type="non-terminal residue" evidence="1">
    <location>
        <position position="119"/>
    </location>
</feature>
<proteinExistence type="predicted"/>
<organism evidence="1 2">
    <name type="scientific">Dentiscutata heterogama</name>
    <dbReference type="NCBI Taxonomy" id="1316150"/>
    <lineage>
        <taxon>Eukaryota</taxon>
        <taxon>Fungi</taxon>
        <taxon>Fungi incertae sedis</taxon>
        <taxon>Mucoromycota</taxon>
        <taxon>Glomeromycotina</taxon>
        <taxon>Glomeromycetes</taxon>
        <taxon>Diversisporales</taxon>
        <taxon>Gigasporaceae</taxon>
        <taxon>Dentiscutata</taxon>
    </lineage>
</organism>
<reference evidence="1" key="1">
    <citation type="submission" date="2021-06" db="EMBL/GenBank/DDBJ databases">
        <authorList>
            <person name="Kallberg Y."/>
            <person name="Tangrot J."/>
            <person name="Rosling A."/>
        </authorList>
    </citation>
    <scope>NUCLEOTIDE SEQUENCE</scope>
    <source>
        <strain evidence="1">IL203A</strain>
    </source>
</reference>
<name>A0ACA9M479_9GLOM</name>
<dbReference type="EMBL" id="CAJVPU010006259">
    <property type="protein sequence ID" value="CAG8558595.1"/>
    <property type="molecule type" value="Genomic_DNA"/>
</dbReference>
<evidence type="ECO:0000313" key="1">
    <source>
        <dbReference type="EMBL" id="CAG8558595.1"/>
    </source>
</evidence>
<comment type="caution">
    <text evidence="1">The sequence shown here is derived from an EMBL/GenBank/DDBJ whole genome shotgun (WGS) entry which is preliminary data.</text>
</comment>
<evidence type="ECO:0000313" key="2">
    <source>
        <dbReference type="Proteomes" id="UP000789702"/>
    </source>
</evidence>
<keyword evidence="2" id="KW-1185">Reference proteome</keyword>
<protein>
    <submittedName>
        <fullName evidence="1">12116_t:CDS:1</fullName>
    </submittedName>
</protein>
<sequence>MIIFANPDPTRLSISKIKEELDWRNLSYDTEENRTSLISLLKANIQQETSNMIKGLKENQEDGKKGRGKRMTEVVKEILKTLFHAGDEDKSERYTAKEMLQDLQQRVQIGEAAKEAKAT</sequence>
<dbReference type="Proteomes" id="UP000789702">
    <property type="component" value="Unassembled WGS sequence"/>
</dbReference>